<dbReference type="EMBL" id="SRLE01000007">
    <property type="protein sequence ID" value="TGD73500.1"/>
    <property type="molecule type" value="Genomic_DNA"/>
</dbReference>
<dbReference type="NCBIfam" id="TIGR03619">
    <property type="entry name" value="F420_Rv2161c"/>
    <property type="match status" value="1"/>
</dbReference>
<dbReference type="Proteomes" id="UP000298050">
    <property type="component" value="Unassembled WGS sequence"/>
</dbReference>
<dbReference type="InterPro" id="IPR036661">
    <property type="entry name" value="Luciferase-like_sf"/>
</dbReference>
<dbReference type="GO" id="GO:0046306">
    <property type="term" value="P:alkanesulfonate catabolic process"/>
    <property type="evidence" value="ECO:0007669"/>
    <property type="project" value="TreeGrafter"/>
</dbReference>
<keyword evidence="2" id="KW-0288">FMN</keyword>
<evidence type="ECO:0000256" key="4">
    <source>
        <dbReference type="ARBA" id="ARBA00023033"/>
    </source>
</evidence>
<organism evidence="6 7">
    <name type="scientific">Mangrovimicrobium sediminis</name>
    <dbReference type="NCBI Taxonomy" id="2562682"/>
    <lineage>
        <taxon>Bacteria</taxon>
        <taxon>Pseudomonadati</taxon>
        <taxon>Pseudomonadota</taxon>
        <taxon>Gammaproteobacteria</taxon>
        <taxon>Cellvibrionales</taxon>
        <taxon>Halieaceae</taxon>
        <taxon>Mangrovimicrobium</taxon>
    </lineage>
</organism>
<dbReference type="Gene3D" id="3.20.20.30">
    <property type="entry name" value="Luciferase-like domain"/>
    <property type="match status" value="1"/>
</dbReference>
<dbReference type="GO" id="GO:0008726">
    <property type="term" value="F:alkanesulfonate monooxygenase activity"/>
    <property type="evidence" value="ECO:0007669"/>
    <property type="project" value="TreeGrafter"/>
</dbReference>
<dbReference type="InterPro" id="IPR050172">
    <property type="entry name" value="SsuD_RutA_monooxygenase"/>
</dbReference>
<evidence type="ECO:0000256" key="2">
    <source>
        <dbReference type="ARBA" id="ARBA00022643"/>
    </source>
</evidence>
<accession>A0A4Z0M1Z3</accession>
<keyword evidence="4" id="KW-0503">Monooxygenase</keyword>
<evidence type="ECO:0000256" key="1">
    <source>
        <dbReference type="ARBA" id="ARBA00022630"/>
    </source>
</evidence>
<keyword evidence="7" id="KW-1185">Reference proteome</keyword>
<dbReference type="SUPFAM" id="SSF51679">
    <property type="entry name" value="Bacterial luciferase-like"/>
    <property type="match status" value="1"/>
</dbReference>
<evidence type="ECO:0000256" key="3">
    <source>
        <dbReference type="ARBA" id="ARBA00023002"/>
    </source>
</evidence>
<feature type="domain" description="Luciferase-like" evidence="5">
    <location>
        <begin position="16"/>
        <end position="243"/>
    </location>
</feature>
<gene>
    <name evidence="6" type="ORF">E4634_10745</name>
</gene>
<dbReference type="AlphaFoldDB" id="A0A4Z0M1Z3"/>
<reference evidence="6 7" key="1">
    <citation type="submission" date="2019-04" db="EMBL/GenBank/DDBJ databases">
        <title>Taxonomy of novel Haliea sp. from mangrove soil of West Coast of India.</title>
        <authorList>
            <person name="Verma A."/>
            <person name="Kumar P."/>
            <person name="Krishnamurthi S."/>
        </authorList>
    </citation>
    <scope>NUCLEOTIDE SEQUENCE [LARGE SCALE GENOMIC DNA]</scope>
    <source>
        <strain evidence="6 7">SAOS-164</strain>
    </source>
</reference>
<evidence type="ECO:0000313" key="6">
    <source>
        <dbReference type="EMBL" id="TGD73500.1"/>
    </source>
</evidence>
<protein>
    <submittedName>
        <fullName evidence="6">LLM class F420-dependent oxidoreductase</fullName>
    </submittedName>
</protein>
<dbReference type="InterPro" id="IPR019921">
    <property type="entry name" value="Lucif-like_OxRdtase_Rv2161c"/>
</dbReference>
<dbReference type="PANTHER" id="PTHR42847:SF4">
    <property type="entry name" value="ALKANESULFONATE MONOOXYGENASE-RELATED"/>
    <property type="match status" value="1"/>
</dbReference>
<dbReference type="InterPro" id="IPR011251">
    <property type="entry name" value="Luciferase-like_dom"/>
</dbReference>
<dbReference type="Pfam" id="PF00296">
    <property type="entry name" value="Bac_luciferase"/>
    <property type="match status" value="1"/>
</dbReference>
<proteinExistence type="predicted"/>
<sequence length="303" mass="33282">MKIGTSANYPWFGPAFTDLARHTEAVGFESMWTGEHIIIPAQIADAQRYGVPLPDNYRHMTDPFVSMAAAATVTSTLVFGMDICLISQRNPLILAKEVATLDRIAGGRFVFGVGHGWIEEESEIMGAPFRQRVKIATETVQALKALWTEDTPSFDGEYIQFPPVYSNPKPLQQPHPPVLLGSGNDKTDNTRALRRVAAIADGWLPSMLSPQQAREQIAQLREFCDEAGRDFDSMDITLLVPAAYMNIGERPPWALEVELGDASELLPQYAQAGVGRLIVGLDDMTDEAAFGRIEDAARALGLH</sequence>
<dbReference type="RefSeq" id="WP_135443719.1">
    <property type="nucleotide sequence ID" value="NZ_SRLE01000007.1"/>
</dbReference>
<keyword evidence="3" id="KW-0560">Oxidoreductase</keyword>
<dbReference type="OrthoDB" id="7903015at2"/>
<evidence type="ECO:0000259" key="5">
    <source>
        <dbReference type="Pfam" id="PF00296"/>
    </source>
</evidence>
<name>A0A4Z0M1Z3_9GAMM</name>
<comment type="caution">
    <text evidence="6">The sequence shown here is derived from an EMBL/GenBank/DDBJ whole genome shotgun (WGS) entry which is preliminary data.</text>
</comment>
<keyword evidence="1" id="KW-0285">Flavoprotein</keyword>
<evidence type="ECO:0000313" key="7">
    <source>
        <dbReference type="Proteomes" id="UP000298050"/>
    </source>
</evidence>
<dbReference type="PANTHER" id="PTHR42847">
    <property type="entry name" value="ALKANESULFONATE MONOOXYGENASE"/>
    <property type="match status" value="1"/>
</dbReference>